<sequence length="78" mass="8244">MAIGTTDGHFRTSSTLTPAEARELGERLLRAAEQAETDLASQPWAGSSYRALANDMAEVTFSPAALPRTSIEHVGNAA</sequence>
<reference evidence="2 3" key="1">
    <citation type="submission" date="2021-04" db="EMBL/GenBank/DDBJ databases">
        <title>The genome sequence of type strain Ideonella paludis KCTC 32238.</title>
        <authorList>
            <person name="Liu Y."/>
        </authorList>
    </citation>
    <scope>NUCLEOTIDE SEQUENCE [LARGE SCALE GENOMIC DNA]</scope>
    <source>
        <strain evidence="2 3">KCTC 32238</strain>
    </source>
</reference>
<name>A0ABS5DU11_9BURK</name>
<accession>A0ABS5DU11</accession>
<dbReference type="Proteomes" id="UP000672097">
    <property type="component" value="Unassembled WGS sequence"/>
</dbReference>
<gene>
    <name evidence="2" type="ORF">KAK11_04735</name>
</gene>
<comment type="caution">
    <text evidence="2">The sequence shown here is derived from an EMBL/GenBank/DDBJ whole genome shotgun (WGS) entry which is preliminary data.</text>
</comment>
<dbReference type="EMBL" id="JAGQDG010000002">
    <property type="protein sequence ID" value="MBQ0934629.1"/>
    <property type="molecule type" value="Genomic_DNA"/>
</dbReference>
<evidence type="ECO:0000313" key="2">
    <source>
        <dbReference type="EMBL" id="MBQ0934629.1"/>
    </source>
</evidence>
<keyword evidence="3" id="KW-1185">Reference proteome</keyword>
<evidence type="ECO:0000256" key="1">
    <source>
        <dbReference type="SAM" id="MobiDB-lite"/>
    </source>
</evidence>
<organism evidence="2 3">
    <name type="scientific">Ideonella paludis</name>
    <dbReference type="NCBI Taxonomy" id="1233411"/>
    <lineage>
        <taxon>Bacteria</taxon>
        <taxon>Pseudomonadati</taxon>
        <taxon>Pseudomonadota</taxon>
        <taxon>Betaproteobacteria</taxon>
        <taxon>Burkholderiales</taxon>
        <taxon>Sphaerotilaceae</taxon>
        <taxon>Ideonella</taxon>
    </lineage>
</organism>
<feature type="region of interest" description="Disordered" evidence="1">
    <location>
        <begin position="1"/>
        <end position="21"/>
    </location>
</feature>
<evidence type="ECO:0000313" key="3">
    <source>
        <dbReference type="Proteomes" id="UP000672097"/>
    </source>
</evidence>
<proteinExistence type="predicted"/>
<protein>
    <submittedName>
        <fullName evidence="2">Uncharacterized protein</fullName>
    </submittedName>
</protein>
<dbReference type="RefSeq" id="WP_210806784.1">
    <property type="nucleotide sequence ID" value="NZ_JAGQDG010000002.1"/>
</dbReference>